<dbReference type="GO" id="GO:0009097">
    <property type="term" value="P:isoleucine biosynthetic process"/>
    <property type="evidence" value="ECO:0007669"/>
    <property type="project" value="TreeGrafter"/>
</dbReference>
<dbReference type="AlphaFoldDB" id="A0A2N7X7U8"/>
<dbReference type="SUPFAM" id="SSF52467">
    <property type="entry name" value="DHS-like NAD/FAD-binding domain"/>
    <property type="match status" value="1"/>
</dbReference>
<dbReference type="FunFam" id="3.40.50.970:FF:000007">
    <property type="entry name" value="Acetolactate synthase"/>
    <property type="match status" value="1"/>
</dbReference>
<evidence type="ECO:0000256" key="1">
    <source>
        <dbReference type="ARBA" id="ARBA00007812"/>
    </source>
</evidence>
<evidence type="ECO:0000259" key="5">
    <source>
        <dbReference type="Pfam" id="PF02775"/>
    </source>
</evidence>
<dbReference type="RefSeq" id="WP_018441432.1">
    <property type="nucleotide sequence ID" value="NZ_KB890176.1"/>
</dbReference>
<accession>A0A2N7X7U8</accession>
<keyword evidence="8" id="KW-1185">Reference proteome</keyword>
<reference evidence="7 8" key="1">
    <citation type="submission" date="2018-01" db="EMBL/GenBank/DDBJ databases">
        <title>Whole genome analyses suggest that Burkholderia sensu lato contains two further novel genera in the rhizoxinica-symbiotica group Mycetohabitans gen. nov., and Trinickia gen. nov.: implications for the evolution of diazotrophy and nodulation in the Burkholderiaceae.</title>
        <authorList>
            <person name="Estrada-de los Santos P."/>
            <person name="Palmer M."/>
            <person name="Chavez-Ramirez B."/>
            <person name="Beukes C."/>
            <person name="Steenkamp E.T."/>
            <person name="Hirsch A.M."/>
            <person name="Manyaka P."/>
            <person name="Maluk M."/>
            <person name="Lafos M."/>
            <person name="Crook M."/>
            <person name="Gross E."/>
            <person name="Simon M.F."/>
            <person name="Bueno dos Reis Junior F."/>
            <person name="Poole P.S."/>
            <person name="Venter S.N."/>
            <person name="James E.K."/>
        </authorList>
    </citation>
    <scope>NUCLEOTIDE SEQUENCE [LARGE SCALE GENOMIC DNA]</scope>
    <source>
        <strain evidence="7 8">JPY 581</strain>
    </source>
</reference>
<dbReference type="Gene3D" id="3.40.50.970">
    <property type="match status" value="2"/>
</dbReference>
<dbReference type="STRING" id="863227.GCA_000373005_02860"/>
<dbReference type="InterPro" id="IPR011766">
    <property type="entry name" value="TPP_enzyme_TPP-bd"/>
</dbReference>
<feature type="domain" description="Thiamine pyrophosphate enzyme TPP-binding" evidence="5">
    <location>
        <begin position="393"/>
        <end position="539"/>
    </location>
</feature>
<name>A0A2N7X7U8_9BURK</name>
<dbReference type="Pfam" id="PF02776">
    <property type="entry name" value="TPP_enzyme_N"/>
    <property type="match status" value="1"/>
</dbReference>
<dbReference type="InterPro" id="IPR029061">
    <property type="entry name" value="THDP-binding"/>
</dbReference>
<comment type="caution">
    <text evidence="7">The sequence shown here is derived from an EMBL/GenBank/DDBJ whole genome shotgun (WGS) entry which is preliminary data.</text>
</comment>
<dbReference type="GO" id="GO:0050660">
    <property type="term" value="F:flavin adenine dinucleotide binding"/>
    <property type="evidence" value="ECO:0007669"/>
    <property type="project" value="TreeGrafter"/>
</dbReference>
<dbReference type="InterPro" id="IPR045229">
    <property type="entry name" value="TPP_enz"/>
</dbReference>
<dbReference type="CDD" id="cd00568">
    <property type="entry name" value="TPP_enzymes"/>
    <property type="match status" value="1"/>
</dbReference>
<dbReference type="Pfam" id="PF00205">
    <property type="entry name" value="TPP_enzyme_M"/>
    <property type="match status" value="1"/>
</dbReference>
<evidence type="ECO:0000256" key="3">
    <source>
        <dbReference type="RuleBase" id="RU362132"/>
    </source>
</evidence>
<dbReference type="InterPro" id="IPR029035">
    <property type="entry name" value="DHS-like_NAD/FAD-binding_dom"/>
</dbReference>
<feature type="domain" description="Thiamine pyrophosphate enzyme central" evidence="4">
    <location>
        <begin position="199"/>
        <end position="336"/>
    </location>
</feature>
<evidence type="ECO:0000313" key="8">
    <source>
        <dbReference type="Proteomes" id="UP000235777"/>
    </source>
</evidence>
<dbReference type="EMBL" id="PNYC01000003">
    <property type="protein sequence ID" value="PMS37535.1"/>
    <property type="molecule type" value="Genomic_DNA"/>
</dbReference>
<keyword evidence="2 3" id="KW-0786">Thiamine pyrophosphate</keyword>
<dbReference type="GO" id="GO:0009099">
    <property type="term" value="P:L-valine biosynthetic process"/>
    <property type="evidence" value="ECO:0007669"/>
    <property type="project" value="TreeGrafter"/>
</dbReference>
<evidence type="ECO:0000256" key="2">
    <source>
        <dbReference type="ARBA" id="ARBA00023052"/>
    </source>
</evidence>
<dbReference type="PANTHER" id="PTHR18968">
    <property type="entry name" value="THIAMINE PYROPHOSPHATE ENZYMES"/>
    <property type="match status" value="1"/>
</dbReference>
<dbReference type="SUPFAM" id="SSF52518">
    <property type="entry name" value="Thiamin diphosphate-binding fold (THDP-binding)"/>
    <property type="match status" value="2"/>
</dbReference>
<dbReference type="PANTHER" id="PTHR18968:SF120">
    <property type="entry name" value="ACETOLACTATE SYNTHASE LARGE SUBUNIT"/>
    <property type="match status" value="1"/>
</dbReference>
<dbReference type="GO" id="GO:0003984">
    <property type="term" value="F:acetolactate synthase activity"/>
    <property type="evidence" value="ECO:0007669"/>
    <property type="project" value="TreeGrafter"/>
</dbReference>
<sequence length="565" mass="61209">MPNAADTATMTGARLLVDALLTHGADRVFCVPGESFLAVLDSLHDVSERIQTIVCRHEAAAANMAEATGKLTGRPGIAFVTRGPGATHASIGVHTAFQDSTPMILFIGQCARDHLDREAFQEIDYRRMFGQMAKWVAQIDDARRIPEYLSHAFHTACSGRPGPVVLALPEDMLSDPCPAVPAAPRYRRVAAAPAPAQIDSLRELLEAAKKPMAIVGGSGWNEQACSDLRGFAERWQLPVGCAFRYQDTLDNDHPNYAGDVGLGINPALGKRIREADLLLVIGPRLGEATTGGYTLLDIPKTKQTLVHVHQGADELGRVYAADLPIVSGMPEFTAALAALDPRATPAWAGSADEAHREYLEWRRPRPMLGDVQLGEIMAQLRKRLPADAIVTNGAGNYAIWLHRHFAYRRFKTQLAPTSGAMGYGVPAALAAKVCHPERIAVAFAGDGCFMMAGQELATAMQYGLNAIFIVVNNGHYGTIRMHQERHYPGRPHGTGLTNPDFAAFARSFGAHGETVERTADFLPAFERAIESGLPALIEIRVPQEVSTPNATLEQIREQARATRGQ</sequence>
<proteinExistence type="inferred from homology"/>
<evidence type="ECO:0000259" key="6">
    <source>
        <dbReference type="Pfam" id="PF02776"/>
    </source>
</evidence>
<dbReference type="InterPro" id="IPR000399">
    <property type="entry name" value="TPP-bd_CS"/>
</dbReference>
<dbReference type="PROSITE" id="PS00187">
    <property type="entry name" value="TPP_ENZYMES"/>
    <property type="match status" value="1"/>
</dbReference>
<dbReference type="GO" id="GO:0005948">
    <property type="term" value="C:acetolactate synthase complex"/>
    <property type="evidence" value="ECO:0007669"/>
    <property type="project" value="TreeGrafter"/>
</dbReference>
<comment type="similarity">
    <text evidence="1 3">Belongs to the TPP enzyme family.</text>
</comment>
<dbReference type="InterPro" id="IPR012000">
    <property type="entry name" value="Thiamin_PyroP_enz_cen_dom"/>
</dbReference>
<evidence type="ECO:0000313" key="7">
    <source>
        <dbReference type="EMBL" id="PMS37535.1"/>
    </source>
</evidence>
<dbReference type="CDD" id="cd07035">
    <property type="entry name" value="TPP_PYR_POX_like"/>
    <property type="match status" value="1"/>
</dbReference>
<dbReference type="NCBIfam" id="NF006052">
    <property type="entry name" value="PRK08199.1"/>
    <property type="match status" value="1"/>
</dbReference>
<dbReference type="OrthoDB" id="2254214at2"/>
<dbReference type="Proteomes" id="UP000235777">
    <property type="component" value="Unassembled WGS sequence"/>
</dbReference>
<protein>
    <submittedName>
        <fullName evidence="7">Thiamine pyrophosphate-binding protein</fullName>
    </submittedName>
</protein>
<gene>
    <name evidence="7" type="ORF">C0Z20_06060</name>
</gene>
<organism evidence="7 8">
    <name type="scientific">Trinickia symbiotica</name>
    <dbReference type="NCBI Taxonomy" id="863227"/>
    <lineage>
        <taxon>Bacteria</taxon>
        <taxon>Pseudomonadati</taxon>
        <taxon>Pseudomonadota</taxon>
        <taxon>Betaproteobacteria</taxon>
        <taxon>Burkholderiales</taxon>
        <taxon>Burkholderiaceae</taxon>
        <taxon>Trinickia</taxon>
    </lineage>
</organism>
<dbReference type="GO" id="GO:0000287">
    <property type="term" value="F:magnesium ion binding"/>
    <property type="evidence" value="ECO:0007669"/>
    <property type="project" value="InterPro"/>
</dbReference>
<feature type="domain" description="Thiamine pyrophosphate enzyme N-terminal TPP-binding" evidence="6">
    <location>
        <begin position="10"/>
        <end position="125"/>
    </location>
</feature>
<dbReference type="GO" id="GO:0030976">
    <property type="term" value="F:thiamine pyrophosphate binding"/>
    <property type="evidence" value="ECO:0007669"/>
    <property type="project" value="InterPro"/>
</dbReference>
<evidence type="ECO:0000259" key="4">
    <source>
        <dbReference type="Pfam" id="PF00205"/>
    </source>
</evidence>
<dbReference type="InterPro" id="IPR012001">
    <property type="entry name" value="Thiamin_PyroP_enz_TPP-bd_dom"/>
</dbReference>
<dbReference type="Gene3D" id="3.40.50.1220">
    <property type="entry name" value="TPP-binding domain"/>
    <property type="match status" value="1"/>
</dbReference>
<dbReference type="Pfam" id="PF02775">
    <property type="entry name" value="TPP_enzyme_C"/>
    <property type="match status" value="1"/>
</dbReference>